<evidence type="ECO:0000313" key="2">
    <source>
        <dbReference type="Proteomes" id="UP000094043"/>
    </source>
</evidence>
<dbReference type="Proteomes" id="UP000094043">
    <property type="component" value="Chromosome 5"/>
</dbReference>
<protein>
    <submittedName>
        <fullName evidence="1">Uncharacterized protein</fullName>
    </submittedName>
</protein>
<gene>
    <name evidence="1" type="ORF">L203_104619</name>
</gene>
<organism evidence="1 2">
    <name type="scientific">Cryptococcus depauperatus CBS 7841</name>
    <dbReference type="NCBI Taxonomy" id="1295531"/>
    <lineage>
        <taxon>Eukaryota</taxon>
        <taxon>Fungi</taxon>
        <taxon>Dikarya</taxon>
        <taxon>Basidiomycota</taxon>
        <taxon>Agaricomycotina</taxon>
        <taxon>Tremellomycetes</taxon>
        <taxon>Tremellales</taxon>
        <taxon>Cryptococcaceae</taxon>
        <taxon>Cryptococcus</taxon>
    </lineage>
</organism>
<reference evidence="1" key="1">
    <citation type="submission" date="2016-06" db="EMBL/GenBank/DDBJ databases">
        <authorList>
            <person name="Cuomo C."/>
            <person name="Litvintseva A."/>
            <person name="Heitman J."/>
            <person name="Chen Y."/>
            <person name="Sun S."/>
            <person name="Springer D."/>
            <person name="Dromer F."/>
            <person name="Young S."/>
            <person name="Zeng Q."/>
            <person name="Chapman S."/>
            <person name="Gujja S."/>
            <person name="Saif S."/>
            <person name="Birren B."/>
        </authorList>
    </citation>
    <scope>NUCLEOTIDE SEQUENCE</scope>
    <source>
        <strain evidence="1">CBS 7841</strain>
    </source>
</reference>
<accession>A0AAJ8JVX9</accession>
<reference evidence="1" key="3">
    <citation type="submission" date="2024-01" db="EMBL/GenBank/DDBJ databases">
        <authorList>
            <person name="Coelho M.A."/>
            <person name="David-Palma M."/>
            <person name="Shea T."/>
            <person name="Sun S."/>
            <person name="Cuomo C.A."/>
            <person name="Heitman J."/>
        </authorList>
    </citation>
    <scope>NUCLEOTIDE SEQUENCE</scope>
    <source>
        <strain evidence="1">CBS 7841</strain>
    </source>
</reference>
<evidence type="ECO:0000313" key="1">
    <source>
        <dbReference type="EMBL" id="WVN89396.1"/>
    </source>
</evidence>
<sequence>MAPRREDVENLTTIIYTNDGEVVWHGAEFGINETMAVNLWEWECVNPGSALPNQCQHIIITVLVTIYVNEQCDLSSMGVTTTDGSNGETIFTWKSIDHINPIGCYNEPGSTDISESNPWHINFIEKNFEGNYLISSRYCHVLYLISASTGEILWTIGSKNSSFAMGDVYSTMLPPLGRYDCALAQTYSPWNQTVSKSQGSIQQQSNSNYLVGCHSSPSMPLTTH</sequence>
<dbReference type="PANTHER" id="PTHR35340:SF5">
    <property type="entry name" value="ASST-DOMAIN-CONTAINING PROTEIN"/>
    <property type="match status" value="1"/>
</dbReference>
<dbReference type="InterPro" id="IPR011047">
    <property type="entry name" value="Quinoprotein_ADH-like_sf"/>
</dbReference>
<dbReference type="PANTHER" id="PTHR35340">
    <property type="entry name" value="PQQ ENZYME REPEAT PROTEIN-RELATED"/>
    <property type="match status" value="1"/>
</dbReference>
<proteinExistence type="predicted"/>
<name>A0AAJ8JVX9_9TREE</name>
<dbReference type="EMBL" id="CP143788">
    <property type="protein sequence ID" value="WVN89396.1"/>
    <property type="molecule type" value="Genomic_DNA"/>
</dbReference>
<keyword evidence="2" id="KW-1185">Reference proteome</keyword>
<reference evidence="1" key="2">
    <citation type="journal article" date="2022" name="Elife">
        <title>Obligate sexual reproduction of a homothallic fungus closely related to the Cryptococcus pathogenic species complex.</title>
        <authorList>
            <person name="Passer A.R."/>
            <person name="Clancey S.A."/>
            <person name="Shea T."/>
            <person name="David-Palma M."/>
            <person name="Averette A.F."/>
            <person name="Boekhout T."/>
            <person name="Porcel B.M."/>
            <person name="Nowrousian M."/>
            <person name="Cuomo C.A."/>
            <person name="Sun S."/>
            <person name="Heitman J."/>
            <person name="Coelho M.A."/>
        </authorList>
    </citation>
    <scope>NUCLEOTIDE SEQUENCE</scope>
    <source>
        <strain evidence="1">CBS 7841</strain>
    </source>
</reference>
<dbReference type="GeneID" id="91088829"/>
<dbReference type="AlphaFoldDB" id="A0AAJ8JVX9"/>
<dbReference type="KEGG" id="cdep:91088829"/>
<dbReference type="RefSeq" id="XP_066070096.1">
    <property type="nucleotide sequence ID" value="XM_066213999.1"/>
</dbReference>
<dbReference type="Pfam" id="PF14269">
    <property type="entry name" value="Arylsulfotran_2"/>
    <property type="match status" value="1"/>
</dbReference>
<dbReference type="InterPro" id="IPR053143">
    <property type="entry name" value="Arylsulfate_ST"/>
</dbReference>
<dbReference type="SUPFAM" id="SSF50998">
    <property type="entry name" value="Quinoprotein alcohol dehydrogenase-like"/>
    <property type="match status" value="1"/>
</dbReference>
<dbReference type="InterPro" id="IPR039535">
    <property type="entry name" value="ASST-like"/>
</dbReference>